<evidence type="ECO:0000313" key="2">
    <source>
        <dbReference type="EMBL" id="KGD66374.1"/>
    </source>
</evidence>
<reference evidence="2 3" key="1">
    <citation type="submission" date="2012-09" db="EMBL/GenBank/DDBJ databases">
        <title>Genome Sequence of alkane-degrading Bacterium Alcanivorax sp. 19-m-6.</title>
        <authorList>
            <person name="Lai Q."/>
            <person name="Shao Z."/>
        </authorList>
    </citation>
    <scope>NUCLEOTIDE SEQUENCE [LARGE SCALE GENOMIC DNA]</scope>
    <source>
        <strain evidence="2 3">19-m-6</strain>
    </source>
</reference>
<sequence>MTEERLHHITDDQHRIGIHYWPAADNDSRGVLVWLHGMAEHGGRYGALAEHLNAQGWHLYCPDHRGHGLSISESCPKGHYGDNDGWQRVVDDACEVLAWAQARHPRLPCVLGGHSMGSFIALGAAEQAGESLAGLVLCGSDYNPAIYYRMMQLPIRMVRLKNGKRGTSGLLRKMTFGTWAKQVPEPATDFDWLSADPDQVQQYIDDDLCGFDCSTETWFQLSQGLRKVHSVAQLSELPETLPVLLVGGEADPMSHMGKGMMALESVMHAMEQPVEAHFWPEGRHEILNDCCRDEVHQVMAEWLQKRVTTA</sequence>
<dbReference type="InterPro" id="IPR051044">
    <property type="entry name" value="MAG_DAG_Lipase"/>
</dbReference>
<dbReference type="SUPFAM" id="SSF53474">
    <property type="entry name" value="alpha/beta-Hydrolases"/>
    <property type="match status" value="1"/>
</dbReference>
<dbReference type="InterPro" id="IPR022742">
    <property type="entry name" value="Hydrolase_4"/>
</dbReference>
<protein>
    <submittedName>
        <fullName evidence="2">Alpha/beta hydrolase</fullName>
    </submittedName>
</protein>
<gene>
    <name evidence="2" type="ORF">Y5S_00041</name>
</gene>
<dbReference type="Proteomes" id="UP000029444">
    <property type="component" value="Unassembled WGS sequence"/>
</dbReference>
<dbReference type="PANTHER" id="PTHR11614">
    <property type="entry name" value="PHOSPHOLIPASE-RELATED"/>
    <property type="match status" value="1"/>
</dbReference>
<dbReference type="eggNOG" id="COG2267">
    <property type="taxonomic scope" value="Bacteria"/>
</dbReference>
<dbReference type="RefSeq" id="WP_035229202.1">
    <property type="nucleotide sequence ID" value="NZ_ARXV01000001.1"/>
</dbReference>
<dbReference type="EMBL" id="ARXV01000001">
    <property type="protein sequence ID" value="KGD66374.1"/>
    <property type="molecule type" value="Genomic_DNA"/>
</dbReference>
<keyword evidence="3" id="KW-1185">Reference proteome</keyword>
<dbReference type="AlphaFoldDB" id="A0A095SPT9"/>
<dbReference type="Pfam" id="PF12146">
    <property type="entry name" value="Hydrolase_4"/>
    <property type="match status" value="1"/>
</dbReference>
<dbReference type="InterPro" id="IPR029058">
    <property type="entry name" value="AB_hydrolase_fold"/>
</dbReference>
<evidence type="ECO:0000313" key="3">
    <source>
        <dbReference type="Proteomes" id="UP000029444"/>
    </source>
</evidence>
<comment type="caution">
    <text evidence="2">The sequence shown here is derived from an EMBL/GenBank/DDBJ whole genome shotgun (WGS) entry which is preliminary data.</text>
</comment>
<organism evidence="2 3">
    <name type="scientific">Alcanivorax nanhaiticus</name>
    <dbReference type="NCBI Taxonomy" id="1177154"/>
    <lineage>
        <taxon>Bacteria</taxon>
        <taxon>Pseudomonadati</taxon>
        <taxon>Pseudomonadota</taxon>
        <taxon>Gammaproteobacteria</taxon>
        <taxon>Oceanospirillales</taxon>
        <taxon>Alcanivoracaceae</taxon>
        <taxon>Alcanivorax</taxon>
    </lineage>
</organism>
<accession>A0A095SPT9</accession>
<dbReference type="GO" id="GO:0016787">
    <property type="term" value="F:hydrolase activity"/>
    <property type="evidence" value="ECO:0007669"/>
    <property type="project" value="UniProtKB-KW"/>
</dbReference>
<feature type="domain" description="Serine aminopeptidase S33" evidence="1">
    <location>
        <begin position="27"/>
        <end position="289"/>
    </location>
</feature>
<dbReference type="PATRIC" id="fig|1177154.3.peg.43"/>
<dbReference type="OrthoDB" id="9806902at2"/>
<keyword evidence="2" id="KW-0378">Hydrolase</keyword>
<dbReference type="STRING" id="1177154.Y5S_00041"/>
<dbReference type="Gene3D" id="3.40.50.1820">
    <property type="entry name" value="alpha/beta hydrolase"/>
    <property type="match status" value="1"/>
</dbReference>
<name>A0A095SPT9_9GAMM</name>
<evidence type="ECO:0000259" key="1">
    <source>
        <dbReference type="Pfam" id="PF12146"/>
    </source>
</evidence>
<proteinExistence type="predicted"/>